<gene>
    <name evidence="3" type="ORF">N0D28_10265</name>
</gene>
<feature type="domain" description="Alpha-D-phosphohexomutase alpha/beta/alpha" evidence="2">
    <location>
        <begin position="2"/>
        <end position="43"/>
    </location>
</feature>
<protein>
    <recommendedName>
        <fullName evidence="5">Alpha-D-phosphohexomutase C-terminal domain-containing protein</fullName>
    </recommendedName>
</protein>
<dbReference type="InterPro" id="IPR005843">
    <property type="entry name" value="A-D-PHexomutase_C"/>
</dbReference>
<evidence type="ECO:0000313" key="3">
    <source>
        <dbReference type="EMBL" id="UWX65624.1"/>
    </source>
</evidence>
<proteinExistence type="predicted"/>
<dbReference type="Proteomes" id="UP001060261">
    <property type="component" value="Chromosome"/>
</dbReference>
<keyword evidence="4" id="KW-1185">Reference proteome</keyword>
<name>A0ABY5YKJ6_9DEIO</name>
<dbReference type="Gene3D" id="3.30.310.50">
    <property type="entry name" value="Alpha-D-phosphohexomutase, C-terminal domain"/>
    <property type="match status" value="1"/>
</dbReference>
<dbReference type="SUPFAM" id="SSF53738">
    <property type="entry name" value="Phosphoglucomutase, first 3 domains"/>
    <property type="match status" value="1"/>
</dbReference>
<dbReference type="InterPro" id="IPR036900">
    <property type="entry name" value="A-D-PHexomutase_C_sf"/>
</dbReference>
<dbReference type="Pfam" id="PF00408">
    <property type="entry name" value="PGM_PMM_IV"/>
    <property type="match status" value="1"/>
</dbReference>
<dbReference type="InterPro" id="IPR005846">
    <property type="entry name" value="A-D-PHexomutase_a/b/a-III"/>
</dbReference>
<reference evidence="3" key="1">
    <citation type="submission" date="2022-09" db="EMBL/GenBank/DDBJ databases">
        <title>genome sequence of Deinococcus rubellus.</title>
        <authorList>
            <person name="Srinivasan S."/>
        </authorList>
    </citation>
    <scope>NUCLEOTIDE SEQUENCE</scope>
    <source>
        <strain evidence="3">Ant6</strain>
    </source>
</reference>
<accession>A0ABY5YKJ6</accession>
<dbReference type="SUPFAM" id="SSF55957">
    <property type="entry name" value="Phosphoglucomutase, C-terminal domain"/>
    <property type="match status" value="1"/>
</dbReference>
<feature type="domain" description="Alpha-D-phosphohexomutase C-terminal" evidence="1">
    <location>
        <begin position="88"/>
        <end position="134"/>
    </location>
</feature>
<evidence type="ECO:0000313" key="4">
    <source>
        <dbReference type="Proteomes" id="UP001060261"/>
    </source>
</evidence>
<evidence type="ECO:0000259" key="2">
    <source>
        <dbReference type="Pfam" id="PF02880"/>
    </source>
</evidence>
<evidence type="ECO:0000259" key="1">
    <source>
        <dbReference type="Pfam" id="PF00408"/>
    </source>
</evidence>
<dbReference type="Pfam" id="PF02880">
    <property type="entry name" value="PGM_PMM_III"/>
    <property type="match status" value="1"/>
</dbReference>
<dbReference type="Gene3D" id="3.40.120.10">
    <property type="entry name" value="Alpha-D-Glucose-1,6-Bisphosphate, subunit A, domain 3"/>
    <property type="match status" value="1"/>
</dbReference>
<evidence type="ECO:0008006" key="5">
    <source>
        <dbReference type="Google" id="ProtNLM"/>
    </source>
</evidence>
<dbReference type="EMBL" id="CP104213">
    <property type="protein sequence ID" value="UWX65624.1"/>
    <property type="molecule type" value="Genomic_DNA"/>
</dbReference>
<organism evidence="3 4">
    <name type="scientific">Deinococcus rubellus</name>
    <dbReference type="NCBI Taxonomy" id="1889240"/>
    <lineage>
        <taxon>Bacteria</taxon>
        <taxon>Thermotogati</taxon>
        <taxon>Deinococcota</taxon>
        <taxon>Deinococci</taxon>
        <taxon>Deinococcales</taxon>
        <taxon>Deinococcaceae</taxon>
        <taxon>Deinococcus</taxon>
    </lineage>
</organism>
<sequence>MIGGEESGGLSSRGHIPERDGLLNSLLLIEAVAMSGHSLGELSAGIEANVGFKHIYDQADLHLSADFDKVRLLGEAATYRDVAGYAVEGVNTRDGMKLDLVGGASAMFRASGTEPVLRGYVEVQSEADVRALLDGAIRRVRVLDA</sequence>
<dbReference type="InterPro" id="IPR016055">
    <property type="entry name" value="A-D-PHexomutase_a/b/a-I/II/III"/>
</dbReference>
<dbReference type="RefSeq" id="WP_260561875.1">
    <property type="nucleotide sequence ID" value="NZ_BAABEC010000179.1"/>
</dbReference>